<feature type="domain" description="Septum formation inhibitor MinC N-terminal" evidence="6">
    <location>
        <begin position="14"/>
        <end position="84"/>
    </location>
</feature>
<comment type="function">
    <text evidence="2 3">Cell division inhibitor that blocks the formation of polar Z ring septums. Rapidly oscillates between the poles of the cell to destabilize FtsZ filaments that have formed before they mature into polar Z rings. Prevents FtsZ polymerization.</text>
</comment>
<protein>
    <recommendedName>
        <fullName evidence="3">Probable septum site-determining protein MinC</fullName>
    </recommendedName>
</protein>
<dbReference type="GO" id="GO:0051302">
    <property type="term" value="P:regulation of cell division"/>
    <property type="evidence" value="ECO:0007669"/>
    <property type="project" value="InterPro"/>
</dbReference>
<dbReference type="HAMAP" id="MF_00267">
    <property type="entry name" value="MinC"/>
    <property type="match status" value="1"/>
</dbReference>
<dbReference type="Pfam" id="PF03775">
    <property type="entry name" value="MinC_C"/>
    <property type="match status" value="1"/>
</dbReference>
<accession>A0A8D5AL08</accession>
<dbReference type="NCBIfam" id="TIGR01222">
    <property type="entry name" value="minC"/>
    <property type="match status" value="1"/>
</dbReference>
<organism evidence="7 8">
    <name type="scientific">Methylogaea oryzae</name>
    <dbReference type="NCBI Taxonomy" id="1295382"/>
    <lineage>
        <taxon>Bacteria</taxon>
        <taxon>Pseudomonadati</taxon>
        <taxon>Pseudomonadota</taxon>
        <taxon>Gammaproteobacteria</taxon>
        <taxon>Methylococcales</taxon>
        <taxon>Methylococcaceae</taxon>
        <taxon>Methylogaea</taxon>
    </lineage>
</organism>
<dbReference type="Pfam" id="PF05209">
    <property type="entry name" value="MinC_N"/>
    <property type="match status" value="1"/>
</dbReference>
<comment type="similarity">
    <text evidence="1 3">Belongs to the MinC family.</text>
</comment>
<feature type="domain" description="Septum formation inhibitor MinC C-terminal" evidence="5">
    <location>
        <begin position="149"/>
        <end position="249"/>
    </location>
</feature>
<proteinExistence type="inferred from homology"/>
<keyword evidence="3" id="KW-0131">Cell cycle</keyword>
<keyword evidence="3" id="KW-0132">Cell division</keyword>
<sequence>MSAPPRPQKIRPAIELRSGSVTVPVLRLLTADIDLVAEQFAEKIDQAPEFFRNAPVMVELSGLVASDVDFSALLSKLRALGVQPIGVRGGSEDLHQTAQAAGLVVFEGRSEPQAVYSGSGETAAPVEAAPRSEQPQIDAQSAEKRTRTITQPIRSGQRVYAQKGDLIVMATVSAGAEIIADGNIHVYGTLRGRALAGVNGDTSCRIFCQDLQAELVSVAGNYRISENLDDSVRGKAVQIYLQGESLIIEPL</sequence>
<dbReference type="RefSeq" id="WP_221047506.1">
    <property type="nucleotide sequence ID" value="NZ_AP019782.1"/>
</dbReference>
<evidence type="ECO:0000256" key="1">
    <source>
        <dbReference type="ARBA" id="ARBA00006291"/>
    </source>
</evidence>
<evidence type="ECO:0000259" key="5">
    <source>
        <dbReference type="Pfam" id="PF03775"/>
    </source>
</evidence>
<dbReference type="PANTHER" id="PTHR34108:SF1">
    <property type="entry name" value="SEPTUM SITE-DETERMINING PROTEIN MINC"/>
    <property type="match status" value="1"/>
</dbReference>
<name>A0A8D5AL08_9GAMM</name>
<evidence type="ECO:0000259" key="6">
    <source>
        <dbReference type="Pfam" id="PF05209"/>
    </source>
</evidence>
<keyword evidence="8" id="KW-1185">Reference proteome</keyword>
<feature type="region of interest" description="Disordered" evidence="4">
    <location>
        <begin position="115"/>
        <end position="147"/>
    </location>
</feature>
<reference evidence="7" key="1">
    <citation type="submission" date="2019-06" db="EMBL/GenBank/DDBJ databases">
        <title>Complete genome sequence of Methylogaea oryzae strain JCM16910.</title>
        <authorList>
            <person name="Asakawa S."/>
        </authorList>
    </citation>
    <scope>NUCLEOTIDE SEQUENCE</scope>
    <source>
        <strain evidence="7">E10</strain>
    </source>
</reference>
<dbReference type="InterPro" id="IPR013033">
    <property type="entry name" value="MinC"/>
</dbReference>
<dbReference type="EMBL" id="AP019782">
    <property type="protein sequence ID" value="BBL72344.1"/>
    <property type="molecule type" value="Genomic_DNA"/>
</dbReference>
<evidence type="ECO:0000313" key="7">
    <source>
        <dbReference type="EMBL" id="BBL72344.1"/>
    </source>
</evidence>
<dbReference type="KEGG" id="moz:MoryE10_29500"/>
<dbReference type="GO" id="GO:0000917">
    <property type="term" value="P:division septum assembly"/>
    <property type="evidence" value="ECO:0007669"/>
    <property type="project" value="UniProtKB-KW"/>
</dbReference>
<evidence type="ECO:0000256" key="3">
    <source>
        <dbReference type="HAMAP-Rule" id="MF_00267"/>
    </source>
</evidence>
<dbReference type="Proteomes" id="UP000824988">
    <property type="component" value="Chromosome"/>
</dbReference>
<dbReference type="AlphaFoldDB" id="A0A8D5AL08"/>
<dbReference type="GO" id="GO:0000902">
    <property type="term" value="P:cell morphogenesis"/>
    <property type="evidence" value="ECO:0007669"/>
    <property type="project" value="InterPro"/>
</dbReference>
<dbReference type="PANTHER" id="PTHR34108">
    <property type="entry name" value="SEPTUM SITE-DETERMINING PROTEIN MINC"/>
    <property type="match status" value="1"/>
</dbReference>
<dbReference type="InterPro" id="IPR005526">
    <property type="entry name" value="Septum_form_inhib_MinC_C"/>
</dbReference>
<gene>
    <name evidence="3 7" type="primary">minC</name>
    <name evidence="7" type="ORF">MoryE10_29500</name>
</gene>
<dbReference type="GO" id="GO:1901891">
    <property type="term" value="P:regulation of cell septum assembly"/>
    <property type="evidence" value="ECO:0007669"/>
    <property type="project" value="InterPro"/>
</dbReference>
<evidence type="ECO:0000313" key="8">
    <source>
        <dbReference type="Proteomes" id="UP000824988"/>
    </source>
</evidence>
<comment type="subunit">
    <text evidence="3">Interacts with MinD and FtsZ.</text>
</comment>
<keyword evidence="3" id="KW-0717">Septation</keyword>
<evidence type="ECO:0000256" key="4">
    <source>
        <dbReference type="SAM" id="MobiDB-lite"/>
    </source>
</evidence>
<evidence type="ECO:0000256" key="2">
    <source>
        <dbReference type="ARBA" id="ARBA00025606"/>
    </source>
</evidence>
<dbReference type="InterPro" id="IPR007874">
    <property type="entry name" value="MinC_N"/>
</dbReference>